<dbReference type="AlphaFoldDB" id="A0AAV9ZD49"/>
<accession>A0AAV9ZD49</accession>
<sequence>MTRTCVKKRARLGPPTNGPPETKVHQIDTRQGKGNYDLSGRRGSQFTPRMRQTSVVNDDQVQRKTRCSRLGDRFQISKLTETERARNIAEGNMTMQRQEEIGDVPTDQNHITVMDSRQSNNDKLHMAENELEIQLSVGYRASQPKKLALEMQSPPQAARDTPAAGPTLDFGPEPIFSHATKQTCRRPPHTVITSSPIRRHIFVALRLRTLVRLDPDLDLRISIPSHLPPHLLPAASSPTFPISISIPALMIHPHEHRSQKRDKGMGSGSVYPVVVGLDACEQSEGKYVLDLIGRCEDTCVEIGESQKAGRASRGVVPWQGSTSGGVRETGYRREKRSRRRVRHSNGMSSTLHEERSPLEAPSSRKNSQRRSISSSIRTDISSYDTLPSPWACAIAKLVDSRHPPFPLPRAKEVMRSGRNGTVANADVGDLKITEDERRGKTRRTRGGRAVGGIVNRWWGAEVGSFCLHRRRKQACTQGESACMSPRLSSTTIGTTYAVKECDTKNDFVGQKEHITLIEGFERARSAPTPTRKRYLETAAARMDDHKSEDASSMTRKKQYLHEPRMLGPGSEHHQQTKTLLEPITTAGDSDSESEDSSMDLGIIGLAPDTGKKTTTHEL</sequence>
<name>A0AAV9ZD49_9AGAR</name>
<reference evidence="2 3" key="1">
    <citation type="journal article" date="2024" name="J Genomics">
        <title>Draft genome sequencing and assembly of Favolaschia claudopus CIRM-BRFM 2984 isolated from oak limbs.</title>
        <authorList>
            <person name="Navarro D."/>
            <person name="Drula E."/>
            <person name="Chaduli D."/>
            <person name="Cazenave R."/>
            <person name="Ahrendt S."/>
            <person name="Wang J."/>
            <person name="Lipzen A."/>
            <person name="Daum C."/>
            <person name="Barry K."/>
            <person name="Grigoriev I.V."/>
            <person name="Favel A."/>
            <person name="Rosso M.N."/>
            <person name="Martin F."/>
        </authorList>
    </citation>
    <scope>NUCLEOTIDE SEQUENCE [LARGE SCALE GENOMIC DNA]</scope>
    <source>
        <strain evidence="2 3">CIRM-BRFM 2984</strain>
    </source>
</reference>
<proteinExistence type="predicted"/>
<feature type="compositionally biased region" description="Basic residues" evidence="1">
    <location>
        <begin position="1"/>
        <end position="11"/>
    </location>
</feature>
<feature type="compositionally biased region" description="Low complexity" evidence="1">
    <location>
        <begin position="363"/>
        <end position="376"/>
    </location>
</feature>
<protein>
    <submittedName>
        <fullName evidence="2">Uncharacterized protein</fullName>
    </submittedName>
</protein>
<feature type="region of interest" description="Disordered" evidence="1">
    <location>
        <begin position="1"/>
        <end position="44"/>
    </location>
</feature>
<feature type="compositionally biased region" description="Basic and acidic residues" evidence="1">
    <location>
        <begin position="22"/>
        <end position="31"/>
    </location>
</feature>
<evidence type="ECO:0000313" key="3">
    <source>
        <dbReference type="Proteomes" id="UP001362999"/>
    </source>
</evidence>
<feature type="region of interest" description="Disordered" evidence="1">
    <location>
        <begin position="581"/>
        <end position="618"/>
    </location>
</feature>
<feature type="region of interest" description="Disordered" evidence="1">
    <location>
        <begin position="310"/>
        <end position="376"/>
    </location>
</feature>
<keyword evidence="3" id="KW-1185">Reference proteome</keyword>
<feature type="compositionally biased region" description="Basic residues" evidence="1">
    <location>
        <begin position="333"/>
        <end position="343"/>
    </location>
</feature>
<evidence type="ECO:0000313" key="2">
    <source>
        <dbReference type="EMBL" id="KAK6978044.1"/>
    </source>
</evidence>
<dbReference type="EMBL" id="JAWWNJ010000162">
    <property type="protein sequence ID" value="KAK6978044.1"/>
    <property type="molecule type" value="Genomic_DNA"/>
</dbReference>
<organism evidence="2 3">
    <name type="scientific">Favolaschia claudopus</name>
    <dbReference type="NCBI Taxonomy" id="2862362"/>
    <lineage>
        <taxon>Eukaryota</taxon>
        <taxon>Fungi</taxon>
        <taxon>Dikarya</taxon>
        <taxon>Basidiomycota</taxon>
        <taxon>Agaricomycotina</taxon>
        <taxon>Agaricomycetes</taxon>
        <taxon>Agaricomycetidae</taxon>
        <taxon>Agaricales</taxon>
        <taxon>Marasmiineae</taxon>
        <taxon>Mycenaceae</taxon>
        <taxon>Favolaschia</taxon>
    </lineage>
</organism>
<dbReference type="Proteomes" id="UP001362999">
    <property type="component" value="Unassembled WGS sequence"/>
</dbReference>
<comment type="caution">
    <text evidence="2">The sequence shown here is derived from an EMBL/GenBank/DDBJ whole genome shotgun (WGS) entry which is preliminary data.</text>
</comment>
<evidence type="ECO:0000256" key="1">
    <source>
        <dbReference type="SAM" id="MobiDB-lite"/>
    </source>
</evidence>
<feature type="compositionally biased region" description="Basic and acidic residues" evidence="1">
    <location>
        <begin position="609"/>
        <end position="618"/>
    </location>
</feature>
<gene>
    <name evidence="2" type="ORF">R3P38DRAFT_3376978</name>
</gene>